<reference evidence="1 2" key="1">
    <citation type="submission" date="2019-12" db="EMBL/GenBank/DDBJ databases">
        <title>Paenibacillus sp. nov. sp. isolated from soil.</title>
        <authorList>
            <person name="Kim J."/>
            <person name="Jeong S.E."/>
            <person name="Jung H.S."/>
            <person name="Jeon C.O."/>
        </authorList>
    </citation>
    <scope>NUCLEOTIDE SEQUENCE [LARGE SCALE GENOMIC DNA]</scope>
    <source>
        <strain evidence="1 2">5J-6</strain>
    </source>
</reference>
<dbReference type="EMBL" id="WTUZ01000010">
    <property type="protein sequence ID" value="MZQ82142.1"/>
    <property type="molecule type" value="Genomic_DNA"/>
</dbReference>
<dbReference type="Proteomes" id="UP000481087">
    <property type="component" value="Unassembled WGS sequence"/>
</dbReference>
<comment type="caution">
    <text evidence="1">The sequence shown here is derived from an EMBL/GenBank/DDBJ whole genome shotgun (WGS) entry which is preliminary data.</text>
</comment>
<organism evidence="1 2">
    <name type="scientific">Paenibacillus silvestris</name>
    <dbReference type="NCBI Taxonomy" id="2606219"/>
    <lineage>
        <taxon>Bacteria</taxon>
        <taxon>Bacillati</taxon>
        <taxon>Bacillota</taxon>
        <taxon>Bacilli</taxon>
        <taxon>Bacillales</taxon>
        <taxon>Paenibacillaceae</taxon>
        <taxon>Paenibacillus</taxon>
    </lineage>
</organism>
<dbReference type="AlphaFoldDB" id="A0A6L8UXK6"/>
<sequence>MIKCRHCSKTTDLQLQKCTHCGVVLGYSVAEKFDLLAESVEHALKKELEARRKLKH</sequence>
<evidence type="ECO:0000313" key="1">
    <source>
        <dbReference type="EMBL" id="MZQ82142.1"/>
    </source>
</evidence>
<dbReference type="RefSeq" id="WP_161406315.1">
    <property type="nucleotide sequence ID" value="NZ_WTUZ01000010.1"/>
</dbReference>
<keyword evidence="2" id="KW-1185">Reference proteome</keyword>
<protein>
    <submittedName>
        <fullName evidence="1">Uncharacterized protein</fullName>
    </submittedName>
</protein>
<proteinExistence type="predicted"/>
<gene>
    <name evidence="1" type="ORF">GQF01_08315</name>
</gene>
<name>A0A6L8UXK6_9BACL</name>
<evidence type="ECO:0000313" key="2">
    <source>
        <dbReference type="Proteomes" id="UP000481087"/>
    </source>
</evidence>
<accession>A0A6L8UXK6</accession>